<dbReference type="InterPro" id="IPR029063">
    <property type="entry name" value="SAM-dependent_MTases_sf"/>
</dbReference>
<dbReference type="PROSITE" id="PS51581">
    <property type="entry name" value="SAM_GTMT"/>
    <property type="match status" value="1"/>
</dbReference>
<evidence type="ECO:0000256" key="1">
    <source>
        <dbReference type="ARBA" id="ARBA00022603"/>
    </source>
</evidence>
<dbReference type="InterPro" id="IPR041698">
    <property type="entry name" value="Methyltransf_25"/>
</dbReference>
<dbReference type="InterPro" id="IPR025774">
    <property type="entry name" value="PiNMT-like"/>
</dbReference>
<evidence type="ECO:0000256" key="4">
    <source>
        <dbReference type="PROSITE-ProRule" id="PRU00914"/>
    </source>
</evidence>
<dbReference type="Proteomes" id="UP000604046">
    <property type="component" value="Unassembled WGS sequence"/>
</dbReference>
<dbReference type="InterPro" id="IPR050447">
    <property type="entry name" value="Erg6_SMT_methyltransf"/>
</dbReference>
<evidence type="ECO:0000313" key="6">
    <source>
        <dbReference type="EMBL" id="CAE7220703.1"/>
    </source>
</evidence>
<dbReference type="SUPFAM" id="SSF53335">
    <property type="entry name" value="S-adenosyl-L-methionine-dependent methyltransferases"/>
    <property type="match status" value="1"/>
</dbReference>
<dbReference type="PANTHER" id="PTHR44068:SF11">
    <property type="entry name" value="GERANYL DIPHOSPHATE 2-C-METHYLTRANSFERASE"/>
    <property type="match status" value="1"/>
</dbReference>
<dbReference type="OrthoDB" id="8300214at2759"/>
<dbReference type="AlphaFoldDB" id="A0A812KC16"/>
<feature type="region of interest" description="SAM motif I" evidence="4">
    <location>
        <begin position="124"/>
        <end position="133"/>
    </location>
</feature>
<dbReference type="GO" id="GO:0008168">
    <property type="term" value="F:methyltransferase activity"/>
    <property type="evidence" value="ECO:0007669"/>
    <property type="project" value="UniProtKB-KW"/>
</dbReference>
<keyword evidence="3 4" id="KW-0949">S-adenosyl-L-methionine</keyword>
<comment type="similarity">
    <text evidence="4">Belongs to the class I-like SAM-binding methyltransferase superfamily. gTMT family.</text>
</comment>
<dbReference type="EMBL" id="CAJNDS010000584">
    <property type="protein sequence ID" value="CAE7220703.1"/>
    <property type="molecule type" value="Genomic_DNA"/>
</dbReference>
<comment type="caution">
    <text evidence="6">The sequence shown here is derived from an EMBL/GenBank/DDBJ whole genome shotgun (WGS) entry which is preliminary data.</text>
</comment>
<organism evidence="6 7">
    <name type="scientific">Symbiodinium natans</name>
    <dbReference type="NCBI Taxonomy" id="878477"/>
    <lineage>
        <taxon>Eukaryota</taxon>
        <taxon>Sar</taxon>
        <taxon>Alveolata</taxon>
        <taxon>Dinophyceae</taxon>
        <taxon>Suessiales</taxon>
        <taxon>Symbiodiniaceae</taxon>
        <taxon>Symbiodinium</taxon>
    </lineage>
</organism>
<feature type="domain" description="Methyltransferase" evidence="5">
    <location>
        <begin position="124"/>
        <end position="219"/>
    </location>
</feature>
<evidence type="ECO:0000256" key="3">
    <source>
        <dbReference type="ARBA" id="ARBA00022691"/>
    </source>
</evidence>
<evidence type="ECO:0000256" key="2">
    <source>
        <dbReference type="ARBA" id="ARBA00022679"/>
    </source>
</evidence>
<dbReference type="GO" id="GO:0032259">
    <property type="term" value="P:methylation"/>
    <property type="evidence" value="ECO:0007669"/>
    <property type="project" value="UniProtKB-UniRule"/>
</dbReference>
<keyword evidence="2 4" id="KW-0808">Transferase</keyword>
<proteinExistence type="inferred from homology"/>
<dbReference type="PANTHER" id="PTHR44068">
    <property type="entry name" value="ZGC:194242"/>
    <property type="match status" value="1"/>
</dbReference>
<reference evidence="6" key="1">
    <citation type="submission" date="2021-02" db="EMBL/GenBank/DDBJ databases">
        <authorList>
            <person name="Dougan E. K."/>
            <person name="Rhodes N."/>
            <person name="Thang M."/>
            <person name="Chan C."/>
        </authorList>
    </citation>
    <scope>NUCLEOTIDE SEQUENCE</scope>
</reference>
<keyword evidence="1 4" id="KW-0489">Methyltransferase</keyword>
<sequence length="345" mass="39688">MKVEAATLTRKVGAAVVSLGFLKVLASRIHEWFETPKRPYGDGSVGSAYDDWTREGVLEHYWGEHIHMGSYTPMDKQSGYRKKDPFFLALFRATFGRLKDFKEAKIDFTNEMIDWSRATAPKKILDVGCGIGGSSRILAKRFPDAEVLGITLSPQQAERAGKLAKEQGLTNVRFQVMDALNMEFEDNTFDMVWACESGEHMPDKKRYVEEMSRVLAPKGNMVVATWCERDPVPIFTAEERKTLNFLYAEWTHPYFISLNKYKEYLEGTELLEEVDTADWTEQTLPAWRHSVWVGVWSPWYWIKVTLRKGPGAFIGFLREVYTLEKFHKSMVSGLMVYGMMRAVKK</sequence>
<dbReference type="Pfam" id="PF13649">
    <property type="entry name" value="Methyltransf_25"/>
    <property type="match status" value="1"/>
</dbReference>
<dbReference type="CDD" id="cd02440">
    <property type="entry name" value="AdoMet_MTases"/>
    <property type="match status" value="1"/>
</dbReference>
<protein>
    <recommendedName>
        <fullName evidence="5">Methyltransferase domain-containing protein</fullName>
    </recommendedName>
</protein>
<evidence type="ECO:0000313" key="7">
    <source>
        <dbReference type="Proteomes" id="UP000604046"/>
    </source>
</evidence>
<evidence type="ECO:0000259" key="5">
    <source>
        <dbReference type="Pfam" id="PF13649"/>
    </source>
</evidence>
<keyword evidence="7" id="KW-1185">Reference proteome</keyword>
<feature type="region of interest" description="SAM motif II" evidence="4">
    <location>
        <begin position="187"/>
        <end position="195"/>
    </location>
</feature>
<feature type="region of interest" description="SAM motif III" evidence="4">
    <location>
        <begin position="214"/>
        <end position="223"/>
    </location>
</feature>
<name>A0A812KC16_9DINO</name>
<accession>A0A812KC16</accession>
<gene>
    <name evidence="6" type="ORF">SNAT2548_LOCUS8079</name>
</gene>
<dbReference type="Gene3D" id="3.40.50.150">
    <property type="entry name" value="Vaccinia Virus protein VP39"/>
    <property type="match status" value="1"/>
</dbReference>